<comment type="catalytic activity">
    <reaction evidence="7">
        <text>L-threonyl-[protein] + ATP = O-phospho-L-threonyl-[protein] + ADP + H(+)</text>
        <dbReference type="Rhea" id="RHEA:46608"/>
        <dbReference type="Rhea" id="RHEA-COMP:11060"/>
        <dbReference type="Rhea" id="RHEA-COMP:11605"/>
        <dbReference type="ChEBI" id="CHEBI:15378"/>
        <dbReference type="ChEBI" id="CHEBI:30013"/>
        <dbReference type="ChEBI" id="CHEBI:30616"/>
        <dbReference type="ChEBI" id="CHEBI:61977"/>
        <dbReference type="ChEBI" id="CHEBI:456216"/>
        <dbReference type="EC" id="2.7.11.1"/>
    </reaction>
</comment>
<evidence type="ECO:0000313" key="10">
    <source>
        <dbReference type="EMBL" id="GFP87057.1"/>
    </source>
</evidence>
<evidence type="ECO:0000256" key="8">
    <source>
        <dbReference type="ARBA" id="ARBA00048679"/>
    </source>
</evidence>
<comment type="caution">
    <text evidence="10">The sequence shown here is derived from an EMBL/GenBank/DDBJ whole genome shotgun (WGS) entry which is preliminary data.</text>
</comment>
<reference evidence="10" key="1">
    <citation type="submission" date="2020-07" db="EMBL/GenBank/DDBJ databases">
        <title>Ethylene signaling mediates host invasion by parasitic plants.</title>
        <authorList>
            <person name="Yoshida S."/>
        </authorList>
    </citation>
    <scope>NUCLEOTIDE SEQUENCE</scope>
    <source>
        <strain evidence="10">Okayama</strain>
    </source>
</reference>
<comment type="catalytic activity">
    <reaction evidence="8">
        <text>L-seryl-[protein] + ATP = O-phospho-L-seryl-[protein] + ADP + H(+)</text>
        <dbReference type="Rhea" id="RHEA:17989"/>
        <dbReference type="Rhea" id="RHEA-COMP:9863"/>
        <dbReference type="Rhea" id="RHEA-COMP:11604"/>
        <dbReference type="ChEBI" id="CHEBI:15378"/>
        <dbReference type="ChEBI" id="CHEBI:29999"/>
        <dbReference type="ChEBI" id="CHEBI:30616"/>
        <dbReference type="ChEBI" id="CHEBI:83421"/>
        <dbReference type="ChEBI" id="CHEBI:456216"/>
        <dbReference type="EC" id="2.7.11.1"/>
    </reaction>
</comment>
<feature type="compositionally biased region" description="Basic residues" evidence="9">
    <location>
        <begin position="13"/>
        <end position="24"/>
    </location>
</feature>
<dbReference type="EMBL" id="BMAC01000137">
    <property type="protein sequence ID" value="GFP87057.1"/>
    <property type="molecule type" value="Genomic_DNA"/>
</dbReference>
<dbReference type="GO" id="GO:0004674">
    <property type="term" value="F:protein serine/threonine kinase activity"/>
    <property type="evidence" value="ECO:0007669"/>
    <property type="project" value="UniProtKB-KW"/>
</dbReference>
<evidence type="ECO:0000256" key="2">
    <source>
        <dbReference type="ARBA" id="ARBA00022527"/>
    </source>
</evidence>
<keyword evidence="6" id="KW-0067">ATP-binding</keyword>
<evidence type="ECO:0000256" key="7">
    <source>
        <dbReference type="ARBA" id="ARBA00047899"/>
    </source>
</evidence>
<proteinExistence type="predicted"/>
<dbReference type="EC" id="2.7.11.1" evidence="1"/>
<dbReference type="PANTHER" id="PTHR45637">
    <property type="entry name" value="FLIPPASE KINASE 1-RELATED"/>
    <property type="match status" value="1"/>
</dbReference>
<protein>
    <recommendedName>
        <fullName evidence="1">non-specific serine/threonine protein kinase</fullName>
        <ecNumber evidence="1">2.7.11.1</ecNumber>
    </recommendedName>
</protein>
<dbReference type="OrthoDB" id="1576177at2759"/>
<dbReference type="Gene3D" id="1.10.510.10">
    <property type="entry name" value="Transferase(Phosphotransferase) domain 1"/>
    <property type="match status" value="1"/>
</dbReference>
<evidence type="ECO:0000256" key="6">
    <source>
        <dbReference type="ARBA" id="ARBA00022840"/>
    </source>
</evidence>
<dbReference type="SUPFAM" id="SSF56112">
    <property type="entry name" value="Protein kinase-like (PK-like)"/>
    <property type="match status" value="1"/>
</dbReference>
<keyword evidence="2" id="KW-0723">Serine/threonine-protein kinase</keyword>
<gene>
    <name evidence="10" type="ORF">PHJA_000849500</name>
</gene>
<dbReference type="InterPro" id="IPR011009">
    <property type="entry name" value="Kinase-like_dom_sf"/>
</dbReference>
<evidence type="ECO:0000256" key="1">
    <source>
        <dbReference type="ARBA" id="ARBA00012513"/>
    </source>
</evidence>
<evidence type="ECO:0000256" key="4">
    <source>
        <dbReference type="ARBA" id="ARBA00022741"/>
    </source>
</evidence>
<keyword evidence="5 10" id="KW-0418">Kinase</keyword>
<keyword evidence="3" id="KW-0808">Transferase</keyword>
<feature type="region of interest" description="Disordered" evidence="9">
    <location>
        <begin position="1"/>
        <end position="28"/>
    </location>
</feature>
<evidence type="ECO:0000256" key="5">
    <source>
        <dbReference type="ARBA" id="ARBA00022777"/>
    </source>
</evidence>
<evidence type="ECO:0000256" key="9">
    <source>
        <dbReference type="SAM" id="MobiDB-lite"/>
    </source>
</evidence>
<name>A0A830BI53_9LAMI</name>
<accession>A0A830BI53</accession>
<dbReference type="Proteomes" id="UP000653305">
    <property type="component" value="Unassembled WGS sequence"/>
</dbReference>
<keyword evidence="4" id="KW-0547">Nucleotide-binding</keyword>
<dbReference type="AlphaFoldDB" id="A0A830BI53"/>
<keyword evidence="11" id="KW-1185">Reference proteome</keyword>
<dbReference type="GO" id="GO:0005524">
    <property type="term" value="F:ATP binding"/>
    <property type="evidence" value="ECO:0007669"/>
    <property type="project" value="UniProtKB-KW"/>
</dbReference>
<sequence length="170" mass="19198">MLQPEAPAELSIPRKKAKSGHHSSRSFITPAFHRADRGPFELVHRDPRVLGPEDHQGGKGTVARSIGRCLGFFFTISFTKRRRSGGYDNEEMFANVVVQNLRFLDTPIVSVQARDLIRRLLVKESGDRMGMETGAGEIKRHPFFQGLNWALIQCRSRRSCRGCTTCLVCR</sequence>
<evidence type="ECO:0000313" key="11">
    <source>
        <dbReference type="Proteomes" id="UP000653305"/>
    </source>
</evidence>
<evidence type="ECO:0000256" key="3">
    <source>
        <dbReference type="ARBA" id="ARBA00022679"/>
    </source>
</evidence>
<organism evidence="10 11">
    <name type="scientific">Phtheirospermum japonicum</name>
    <dbReference type="NCBI Taxonomy" id="374723"/>
    <lineage>
        <taxon>Eukaryota</taxon>
        <taxon>Viridiplantae</taxon>
        <taxon>Streptophyta</taxon>
        <taxon>Embryophyta</taxon>
        <taxon>Tracheophyta</taxon>
        <taxon>Spermatophyta</taxon>
        <taxon>Magnoliopsida</taxon>
        <taxon>eudicotyledons</taxon>
        <taxon>Gunneridae</taxon>
        <taxon>Pentapetalae</taxon>
        <taxon>asterids</taxon>
        <taxon>lamiids</taxon>
        <taxon>Lamiales</taxon>
        <taxon>Orobanchaceae</taxon>
        <taxon>Orobanchaceae incertae sedis</taxon>
        <taxon>Phtheirospermum</taxon>
    </lineage>
</organism>